<accession>A0ACB8X9F0</accession>
<organism evidence="1 2">
    <name type="scientific">Scortum barcoo</name>
    <name type="common">barcoo grunter</name>
    <dbReference type="NCBI Taxonomy" id="214431"/>
    <lineage>
        <taxon>Eukaryota</taxon>
        <taxon>Metazoa</taxon>
        <taxon>Chordata</taxon>
        <taxon>Craniata</taxon>
        <taxon>Vertebrata</taxon>
        <taxon>Euteleostomi</taxon>
        <taxon>Actinopterygii</taxon>
        <taxon>Neopterygii</taxon>
        <taxon>Teleostei</taxon>
        <taxon>Neoteleostei</taxon>
        <taxon>Acanthomorphata</taxon>
        <taxon>Eupercaria</taxon>
        <taxon>Centrarchiformes</taxon>
        <taxon>Terapontoidei</taxon>
        <taxon>Terapontidae</taxon>
        <taxon>Scortum</taxon>
    </lineage>
</organism>
<name>A0ACB8X9F0_9TELE</name>
<keyword evidence="2" id="KW-1185">Reference proteome</keyword>
<dbReference type="EMBL" id="CM041532">
    <property type="protein sequence ID" value="KAI3376348.1"/>
    <property type="molecule type" value="Genomic_DNA"/>
</dbReference>
<evidence type="ECO:0000313" key="2">
    <source>
        <dbReference type="Proteomes" id="UP000831701"/>
    </source>
</evidence>
<gene>
    <name evidence="1" type="ORF">L3Q82_016832</name>
</gene>
<comment type="caution">
    <text evidence="1">The sequence shown here is derived from an EMBL/GenBank/DDBJ whole genome shotgun (WGS) entry which is preliminary data.</text>
</comment>
<sequence>MGSKLSTKRERRQWSRNQDRRSNGRLENHRNLRVSNSEEGCTRTTEEEKCYDPRDPTLIFVDREDELDFLCNDYKSLRALMSCGHAVTPMSLTDWCHWQLDEGESKFVCGQTGCDVEWPFDEVCKMALLTPEEIEDFEKKVFNNAAKDFFDVKACPGCKSLVMRADPYDLSVKCTVCTAERNKTYRFCWQCLREWKGPAPRSDRCENEDCQNPLELLWTCPDIDFEDVRGVTGCPCIRACPTCGLVVEHNRAQCKNITCRRCKVEFCFVCLKLTEDCLGLPEECNELDLITSFYEPCSSGVAPRQTSLPVWQRQQ</sequence>
<reference evidence="1" key="1">
    <citation type="submission" date="2022-04" db="EMBL/GenBank/DDBJ databases">
        <title>Jade perch genome.</title>
        <authorList>
            <person name="Chao B."/>
        </authorList>
    </citation>
    <scope>NUCLEOTIDE SEQUENCE</scope>
    <source>
        <strain evidence="1">CB-2022</strain>
    </source>
</reference>
<evidence type="ECO:0000313" key="1">
    <source>
        <dbReference type="EMBL" id="KAI3376348.1"/>
    </source>
</evidence>
<dbReference type="Proteomes" id="UP000831701">
    <property type="component" value="Chromosome 2"/>
</dbReference>
<proteinExistence type="predicted"/>
<protein>
    <submittedName>
        <fullName evidence="1">Uncharacterized protein</fullName>
    </submittedName>
</protein>